<proteinExistence type="predicted"/>
<reference evidence="2 3" key="1">
    <citation type="submission" date="2023-08" db="EMBL/GenBank/DDBJ databases">
        <authorList>
            <person name="Sharma P."/>
            <person name="Verma V."/>
            <person name="Mohan M.K."/>
            <person name="Dubey A.K."/>
        </authorList>
    </citation>
    <scope>NUCLEOTIDE SEQUENCE [LARGE SCALE GENOMIC DNA]</scope>
    <source>
        <strain evidence="2 3">ADP4</strain>
    </source>
</reference>
<dbReference type="EMBL" id="JAVFKM010000014">
    <property type="protein sequence ID" value="MEF3116767.1"/>
    <property type="molecule type" value="Genomic_DNA"/>
</dbReference>
<dbReference type="RefSeq" id="WP_331788379.1">
    <property type="nucleotide sequence ID" value="NZ_JAVFKM010000014.1"/>
</dbReference>
<evidence type="ECO:0000313" key="2">
    <source>
        <dbReference type="EMBL" id="MEF3116767.1"/>
    </source>
</evidence>
<organism evidence="2 3">
    <name type="scientific">Streptomyces chrestomyceticus</name>
    <dbReference type="NCBI Taxonomy" id="68185"/>
    <lineage>
        <taxon>Bacteria</taxon>
        <taxon>Bacillati</taxon>
        <taxon>Actinomycetota</taxon>
        <taxon>Actinomycetes</taxon>
        <taxon>Kitasatosporales</taxon>
        <taxon>Streptomycetaceae</taxon>
        <taxon>Streptomyces</taxon>
    </lineage>
</organism>
<evidence type="ECO:0000313" key="3">
    <source>
        <dbReference type="Proteomes" id="UP001348265"/>
    </source>
</evidence>
<dbReference type="Proteomes" id="UP001348265">
    <property type="component" value="Unassembled WGS sequence"/>
</dbReference>
<evidence type="ECO:0000256" key="1">
    <source>
        <dbReference type="SAM" id="Phobius"/>
    </source>
</evidence>
<keyword evidence="1" id="KW-0812">Transmembrane</keyword>
<name>A0ABU7WZY9_9ACTN</name>
<sequence>MSADVTTQAPGRASSRPGGGGFSGAVAAEWTKLWSLRAPYACLLAGTAVTAVFTFYYGSIARINGEPLQPVGNAPVSSVALVQFAVVVLAMTAVTSEYATGSVRTSLLWVPVRHRVQLAKSLVTGAVSFAAGVLWGVLGVAVAWGPFGGHATFTVAGVLSHLLAMGLYCALTAVLTVGTAFALRHAAAVLSVLAFLLAALPNMLVGLGGPVLLTVNDYLPQTAGGYFMRGGGAPYAAPVGLLIVLVWTAAAHLTGRAVLGRRDA</sequence>
<feature type="transmembrane region" description="Helical" evidence="1">
    <location>
        <begin position="80"/>
        <end position="101"/>
    </location>
</feature>
<keyword evidence="1" id="KW-0472">Membrane</keyword>
<protein>
    <submittedName>
        <fullName evidence="2">ABC transporter permease</fullName>
    </submittedName>
</protein>
<keyword evidence="1" id="KW-1133">Transmembrane helix</keyword>
<feature type="transmembrane region" description="Helical" evidence="1">
    <location>
        <begin position="40"/>
        <end position="60"/>
    </location>
</feature>
<gene>
    <name evidence="2" type="ORF">RB636_26695</name>
</gene>
<feature type="transmembrane region" description="Helical" evidence="1">
    <location>
        <begin position="190"/>
        <end position="215"/>
    </location>
</feature>
<feature type="transmembrane region" description="Helical" evidence="1">
    <location>
        <begin position="122"/>
        <end position="147"/>
    </location>
</feature>
<comment type="caution">
    <text evidence="2">The sequence shown here is derived from an EMBL/GenBank/DDBJ whole genome shotgun (WGS) entry which is preliminary data.</text>
</comment>
<keyword evidence="3" id="KW-1185">Reference proteome</keyword>
<feature type="transmembrane region" description="Helical" evidence="1">
    <location>
        <begin position="159"/>
        <end position="183"/>
    </location>
</feature>
<accession>A0ABU7WZY9</accession>
<feature type="transmembrane region" description="Helical" evidence="1">
    <location>
        <begin position="235"/>
        <end position="259"/>
    </location>
</feature>